<protein>
    <submittedName>
        <fullName evidence="2">Uncharacterized protein</fullName>
    </submittedName>
</protein>
<dbReference type="RefSeq" id="WP_095400367.1">
    <property type="nucleotide sequence ID" value="NZ_NQMX01000065.1"/>
</dbReference>
<comment type="caution">
    <text evidence="2">The sequence shown here is derived from an EMBL/GenBank/DDBJ whole genome shotgun (WGS) entry which is preliminary data.</text>
</comment>
<dbReference type="Proteomes" id="UP000273734">
    <property type="component" value="Unassembled WGS sequence"/>
</dbReference>
<proteinExistence type="predicted"/>
<feature type="region of interest" description="Disordered" evidence="1">
    <location>
        <begin position="47"/>
        <end position="66"/>
    </location>
</feature>
<organism evidence="2 3">
    <name type="scientific">Burkholderia ubonensis</name>
    <dbReference type="NCBI Taxonomy" id="101571"/>
    <lineage>
        <taxon>Bacteria</taxon>
        <taxon>Pseudomonadati</taxon>
        <taxon>Pseudomonadota</taxon>
        <taxon>Betaproteobacteria</taxon>
        <taxon>Burkholderiales</taxon>
        <taxon>Burkholderiaceae</taxon>
        <taxon>Burkholderia</taxon>
        <taxon>Burkholderia cepacia complex</taxon>
    </lineage>
</organism>
<dbReference type="EMBL" id="QTNY01000008">
    <property type="protein sequence ID" value="RQP78471.1"/>
    <property type="molecule type" value="Genomic_DNA"/>
</dbReference>
<sequence length="66" mass="7156">MKRATIGHAARRHARRDYRGGRASLAAIVANGFAPGCVGRRFACHARRGRQRTAPSGASARSRRRG</sequence>
<evidence type="ECO:0000313" key="2">
    <source>
        <dbReference type="EMBL" id="RQP78471.1"/>
    </source>
</evidence>
<reference evidence="2 3" key="1">
    <citation type="submission" date="2018-08" db="EMBL/GenBank/DDBJ databases">
        <title>Comparative analysis of Burkholderia isolates from Puerto Rico.</title>
        <authorList>
            <person name="Hall C."/>
            <person name="Sahl J."/>
            <person name="Wagner D."/>
        </authorList>
    </citation>
    <scope>NUCLEOTIDE SEQUENCE [LARGE SCALE GENOMIC DNA]</scope>
    <source>
        <strain evidence="2 3">Bp8964</strain>
    </source>
</reference>
<dbReference type="AlphaFoldDB" id="A0AB74DCC3"/>
<evidence type="ECO:0000256" key="1">
    <source>
        <dbReference type="SAM" id="MobiDB-lite"/>
    </source>
</evidence>
<gene>
    <name evidence="2" type="ORF">DF015_14055</name>
</gene>
<accession>A0AB74DCC3</accession>
<evidence type="ECO:0000313" key="3">
    <source>
        <dbReference type="Proteomes" id="UP000273734"/>
    </source>
</evidence>
<name>A0AB74DCC3_9BURK</name>